<evidence type="ECO:0000256" key="1">
    <source>
        <dbReference type="SAM" id="MobiDB-lite"/>
    </source>
</evidence>
<feature type="region of interest" description="Disordered" evidence="1">
    <location>
        <begin position="20"/>
        <end position="44"/>
    </location>
</feature>
<evidence type="ECO:0000313" key="3">
    <source>
        <dbReference type="Proteomes" id="UP000823775"/>
    </source>
</evidence>
<evidence type="ECO:0000313" key="2">
    <source>
        <dbReference type="EMBL" id="MCE3215799.1"/>
    </source>
</evidence>
<name>A0ABS8WW07_DATST</name>
<dbReference type="Proteomes" id="UP000823775">
    <property type="component" value="Unassembled WGS sequence"/>
</dbReference>
<feature type="compositionally biased region" description="Basic and acidic residues" evidence="1">
    <location>
        <begin position="20"/>
        <end position="30"/>
    </location>
</feature>
<keyword evidence="3" id="KW-1185">Reference proteome</keyword>
<dbReference type="EMBL" id="JACEIK010011620">
    <property type="protein sequence ID" value="MCE3215799.1"/>
    <property type="molecule type" value="Genomic_DNA"/>
</dbReference>
<proteinExistence type="predicted"/>
<reference evidence="2 3" key="1">
    <citation type="journal article" date="2021" name="BMC Genomics">
        <title>Datura genome reveals duplications of psychoactive alkaloid biosynthetic genes and high mutation rate following tissue culture.</title>
        <authorList>
            <person name="Rajewski A."/>
            <person name="Carter-House D."/>
            <person name="Stajich J."/>
            <person name="Litt A."/>
        </authorList>
    </citation>
    <scope>NUCLEOTIDE SEQUENCE [LARGE SCALE GENOMIC DNA]</scope>
    <source>
        <strain evidence="2">AR-01</strain>
    </source>
</reference>
<protein>
    <submittedName>
        <fullName evidence="2">Uncharacterized protein</fullName>
    </submittedName>
</protein>
<gene>
    <name evidence="2" type="ORF">HAX54_003583</name>
</gene>
<accession>A0ABS8WW07</accession>
<comment type="caution">
    <text evidence="2">The sequence shown here is derived from an EMBL/GenBank/DDBJ whole genome shotgun (WGS) entry which is preliminary data.</text>
</comment>
<organism evidence="2 3">
    <name type="scientific">Datura stramonium</name>
    <name type="common">Jimsonweed</name>
    <name type="synonym">Common thornapple</name>
    <dbReference type="NCBI Taxonomy" id="4076"/>
    <lineage>
        <taxon>Eukaryota</taxon>
        <taxon>Viridiplantae</taxon>
        <taxon>Streptophyta</taxon>
        <taxon>Embryophyta</taxon>
        <taxon>Tracheophyta</taxon>
        <taxon>Spermatophyta</taxon>
        <taxon>Magnoliopsida</taxon>
        <taxon>eudicotyledons</taxon>
        <taxon>Gunneridae</taxon>
        <taxon>Pentapetalae</taxon>
        <taxon>asterids</taxon>
        <taxon>lamiids</taxon>
        <taxon>Solanales</taxon>
        <taxon>Solanaceae</taxon>
        <taxon>Solanoideae</taxon>
        <taxon>Datureae</taxon>
        <taxon>Datura</taxon>
    </lineage>
</organism>
<feature type="non-terminal residue" evidence="2">
    <location>
        <position position="1"/>
    </location>
</feature>
<sequence>CLLSSTFPSRIHEELGKAMEIKEEHHEEGHRKKTSKNEASPINSKKVLSSYPHLYEFF</sequence>